<keyword evidence="2" id="KW-1185">Reference proteome</keyword>
<dbReference type="RefSeq" id="WP_380603309.1">
    <property type="nucleotide sequence ID" value="NZ_JBHSDU010000015.1"/>
</dbReference>
<protein>
    <submittedName>
        <fullName evidence="1">Uncharacterized protein</fullName>
    </submittedName>
</protein>
<evidence type="ECO:0000313" key="2">
    <source>
        <dbReference type="Proteomes" id="UP001595904"/>
    </source>
</evidence>
<comment type="caution">
    <text evidence="1">The sequence shown here is derived from an EMBL/GenBank/DDBJ whole genome shotgun (WGS) entry which is preliminary data.</text>
</comment>
<gene>
    <name evidence="1" type="ORF">ACFPN2_29280</name>
</gene>
<reference evidence="2" key="1">
    <citation type="journal article" date="2019" name="Int. J. Syst. Evol. Microbiol.">
        <title>The Global Catalogue of Microorganisms (GCM) 10K type strain sequencing project: providing services to taxonomists for standard genome sequencing and annotation.</title>
        <authorList>
            <consortium name="The Broad Institute Genomics Platform"/>
            <consortium name="The Broad Institute Genome Sequencing Center for Infectious Disease"/>
            <person name="Wu L."/>
            <person name="Ma J."/>
        </authorList>
    </citation>
    <scope>NUCLEOTIDE SEQUENCE [LARGE SCALE GENOMIC DNA]</scope>
    <source>
        <strain evidence="2">CGMCC 1.10759</strain>
    </source>
</reference>
<dbReference type="Proteomes" id="UP001595904">
    <property type="component" value="Unassembled WGS sequence"/>
</dbReference>
<evidence type="ECO:0000313" key="1">
    <source>
        <dbReference type="EMBL" id="MFC4313207.1"/>
    </source>
</evidence>
<proteinExistence type="predicted"/>
<name>A0ABV8T0K0_9GAMM</name>
<organism evidence="1 2">
    <name type="scientific">Steroidobacter flavus</name>
    <dbReference type="NCBI Taxonomy" id="1842136"/>
    <lineage>
        <taxon>Bacteria</taxon>
        <taxon>Pseudomonadati</taxon>
        <taxon>Pseudomonadota</taxon>
        <taxon>Gammaproteobacteria</taxon>
        <taxon>Steroidobacterales</taxon>
        <taxon>Steroidobacteraceae</taxon>
        <taxon>Steroidobacter</taxon>
    </lineage>
</organism>
<dbReference type="EMBL" id="JBHSDU010000015">
    <property type="protein sequence ID" value="MFC4313207.1"/>
    <property type="molecule type" value="Genomic_DNA"/>
</dbReference>
<sequence>MATHGVKAQVESAADLLAQRASSPRSTSVPDSECQQELWLLGQPPLGRYIEFVEQAAGGARTDRAALMEEWRAANDYYQELERSEAGIANSGSHRELDASFASMISEVTAHPHYRRAFDTLPTTFMLVELDKLIVFQRHVRRTFVAELMRRVGPVPTPEALFRFCMPLEPSAPASVRICELGSHRYVFRCESVDLRYHESTVLRPEQVRDYHSFGAIAGIVGVVVGFGCDFLNGIRVGNRILLHNGYHRACALRSLGMTHAPCIVQTATRSDEIQAVVKGRVAEQPEFYFESARPPLLKDFFDPRLRKVLPLRRQMHLVEVTLEIRHLVESSLTPD</sequence>
<accession>A0ABV8T0K0</accession>